<evidence type="ECO:0000259" key="1">
    <source>
        <dbReference type="Pfam" id="PF01926"/>
    </source>
</evidence>
<dbReference type="InterPro" id="IPR006073">
    <property type="entry name" value="GTP-bd"/>
</dbReference>
<dbReference type="InterPro" id="IPR027417">
    <property type="entry name" value="P-loop_NTPase"/>
</dbReference>
<dbReference type="OMA" id="FMAFGAQ"/>
<dbReference type="CDD" id="cd00882">
    <property type="entry name" value="Ras_like_GTPase"/>
    <property type="match status" value="1"/>
</dbReference>
<gene>
    <name evidence="2" type="ORF">HYPSUDRAFT_43940</name>
</gene>
<evidence type="ECO:0000313" key="3">
    <source>
        <dbReference type="Proteomes" id="UP000054270"/>
    </source>
</evidence>
<dbReference type="Gene3D" id="3.40.50.300">
    <property type="entry name" value="P-loop containing nucleotide triphosphate hydrolases"/>
    <property type="match status" value="1"/>
</dbReference>
<dbReference type="GO" id="GO:0005525">
    <property type="term" value="F:GTP binding"/>
    <property type="evidence" value="ECO:0007669"/>
    <property type="project" value="InterPro"/>
</dbReference>
<accession>A0A0D2M919</accession>
<feature type="domain" description="G" evidence="1">
    <location>
        <begin position="21"/>
        <end position="78"/>
    </location>
</feature>
<dbReference type="Proteomes" id="UP000054270">
    <property type="component" value="Unassembled WGS sequence"/>
</dbReference>
<dbReference type="SUPFAM" id="SSF52540">
    <property type="entry name" value="P-loop containing nucleoside triphosphate hydrolases"/>
    <property type="match status" value="1"/>
</dbReference>
<name>A0A0D2M919_HYPSF</name>
<sequence>MSASSDLATVFHEDADYPLSIAIMGPTGTGKTSFINMLSGSNLRIGRELESCTCDVEVAKPFDIDGRMISLIDTPGFDDTTLSAASVLNMIAAYLSYSYDQGNRLAGVIYMHRILDNRVGGISARSFRMFRNLCGEDSLCKVVITTTMWDQVDLSLGEEREKELVDKEVFFKPAVDKGARLARHDNTLESAQTIIRSIVQNCSTPVTLKIQEELSNGISVMDTQAGREVNREILEQIERHRAEMYALLSDIQEATRARDDESRRELLQERTKMEAIIRRLENDSANVARSYGDILKNMEERLRISEKIAISSRLNAQASNVPTNGAEYPPQQTHSPVVQAVAATENSNAVLEGKLAAAVPVVGFWGKLSVMLAPFSLTWK</sequence>
<dbReference type="AlphaFoldDB" id="A0A0D2M919"/>
<proteinExistence type="predicted"/>
<organism evidence="2 3">
    <name type="scientific">Hypholoma sublateritium (strain FD-334 SS-4)</name>
    <dbReference type="NCBI Taxonomy" id="945553"/>
    <lineage>
        <taxon>Eukaryota</taxon>
        <taxon>Fungi</taxon>
        <taxon>Dikarya</taxon>
        <taxon>Basidiomycota</taxon>
        <taxon>Agaricomycotina</taxon>
        <taxon>Agaricomycetes</taxon>
        <taxon>Agaricomycetidae</taxon>
        <taxon>Agaricales</taxon>
        <taxon>Agaricineae</taxon>
        <taxon>Strophariaceae</taxon>
        <taxon>Hypholoma</taxon>
    </lineage>
</organism>
<dbReference type="EMBL" id="KN817573">
    <property type="protein sequence ID" value="KJA19828.1"/>
    <property type="molecule type" value="Genomic_DNA"/>
</dbReference>
<evidence type="ECO:0000313" key="2">
    <source>
        <dbReference type="EMBL" id="KJA19828.1"/>
    </source>
</evidence>
<dbReference type="OrthoDB" id="8954335at2759"/>
<dbReference type="Pfam" id="PF01926">
    <property type="entry name" value="MMR_HSR1"/>
    <property type="match status" value="1"/>
</dbReference>
<protein>
    <recommendedName>
        <fullName evidence="1">G domain-containing protein</fullName>
    </recommendedName>
</protein>
<reference evidence="3" key="1">
    <citation type="submission" date="2014-04" db="EMBL/GenBank/DDBJ databases">
        <title>Evolutionary Origins and Diversification of the Mycorrhizal Mutualists.</title>
        <authorList>
            <consortium name="DOE Joint Genome Institute"/>
            <consortium name="Mycorrhizal Genomics Consortium"/>
            <person name="Kohler A."/>
            <person name="Kuo A."/>
            <person name="Nagy L.G."/>
            <person name="Floudas D."/>
            <person name="Copeland A."/>
            <person name="Barry K.W."/>
            <person name="Cichocki N."/>
            <person name="Veneault-Fourrey C."/>
            <person name="LaButti K."/>
            <person name="Lindquist E.A."/>
            <person name="Lipzen A."/>
            <person name="Lundell T."/>
            <person name="Morin E."/>
            <person name="Murat C."/>
            <person name="Riley R."/>
            <person name="Ohm R."/>
            <person name="Sun H."/>
            <person name="Tunlid A."/>
            <person name="Henrissat B."/>
            <person name="Grigoriev I.V."/>
            <person name="Hibbett D.S."/>
            <person name="Martin F."/>
        </authorList>
    </citation>
    <scope>NUCLEOTIDE SEQUENCE [LARGE SCALE GENOMIC DNA]</scope>
    <source>
        <strain evidence="3">FD-334 SS-4</strain>
    </source>
</reference>
<keyword evidence="3" id="KW-1185">Reference proteome</keyword>